<dbReference type="GO" id="GO:0003700">
    <property type="term" value="F:DNA-binding transcription factor activity"/>
    <property type="evidence" value="ECO:0007669"/>
    <property type="project" value="InterPro"/>
</dbReference>
<keyword evidence="6" id="KW-0804">Transcription</keyword>
<evidence type="ECO:0000256" key="2">
    <source>
        <dbReference type="ARBA" id="ARBA00022491"/>
    </source>
</evidence>
<dbReference type="InterPro" id="IPR002481">
    <property type="entry name" value="FUR"/>
</dbReference>
<dbReference type="AlphaFoldDB" id="A0A2S5RFQ2"/>
<dbReference type="InterPro" id="IPR043135">
    <property type="entry name" value="Fur_C"/>
</dbReference>
<feature type="binding site" evidence="7">
    <location>
        <position position="101"/>
    </location>
    <ligand>
        <name>Zn(2+)</name>
        <dbReference type="ChEBI" id="CHEBI:29105"/>
    </ligand>
</feature>
<dbReference type="EMBL" id="PHNE01000001">
    <property type="protein sequence ID" value="PPE06130.1"/>
    <property type="molecule type" value="Genomic_DNA"/>
</dbReference>
<comment type="cofactor">
    <cofactor evidence="8">
        <name>Mn(2+)</name>
        <dbReference type="ChEBI" id="CHEBI:29035"/>
    </cofactor>
    <cofactor evidence="8">
        <name>Fe(2+)</name>
        <dbReference type="ChEBI" id="CHEBI:29033"/>
    </cofactor>
    <text evidence="8">Binds 1 Mn(2+) or Fe(2+) ion per subunit.</text>
</comment>
<dbReference type="GO" id="GO:1900376">
    <property type="term" value="P:regulation of secondary metabolite biosynthetic process"/>
    <property type="evidence" value="ECO:0007669"/>
    <property type="project" value="TreeGrafter"/>
</dbReference>
<proteinExistence type="inferred from homology"/>
<dbReference type="PANTHER" id="PTHR33202:SF7">
    <property type="entry name" value="FERRIC UPTAKE REGULATION PROTEIN"/>
    <property type="match status" value="1"/>
</dbReference>
<comment type="cofactor">
    <cofactor evidence="7">
        <name>Zn(2+)</name>
        <dbReference type="ChEBI" id="CHEBI:29105"/>
    </cofactor>
    <text evidence="7">Binds 1 zinc ion per subunit.</text>
</comment>
<dbReference type="Gene3D" id="3.30.1490.190">
    <property type="match status" value="1"/>
</dbReference>
<accession>A0A2S5RFQ2</accession>
<dbReference type="SUPFAM" id="SSF46785">
    <property type="entry name" value="Winged helix' DNA-binding domain"/>
    <property type="match status" value="1"/>
</dbReference>
<evidence type="ECO:0000256" key="8">
    <source>
        <dbReference type="PIRSR" id="PIRSR602481-2"/>
    </source>
</evidence>
<dbReference type="GO" id="GO:0045892">
    <property type="term" value="P:negative regulation of DNA-templated transcription"/>
    <property type="evidence" value="ECO:0007669"/>
    <property type="project" value="TreeGrafter"/>
</dbReference>
<dbReference type="GO" id="GO:0000976">
    <property type="term" value="F:transcription cis-regulatory region binding"/>
    <property type="evidence" value="ECO:0007669"/>
    <property type="project" value="TreeGrafter"/>
</dbReference>
<protein>
    <submittedName>
        <fullName evidence="9">Fur family transcriptional regulator</fullName>
    </submittedName>
</protein>
<dbReference type="STRING" id="1399797.GCA_000518285_00790"/>
<evidence type="ECO:0000256" key="4">
    <source>
        <dbReference type="ARBA" id="ARBA00023015"/>
    </source>
</evidence>
<dbReference type="RefSeq" id="WP_035026229.1">
    <property type="nucleotide sequence ID" value="NZ_PHNE01000001.1"/>
</dbReference>
<evidence type="ECO:0000256" key="1">
    <source>
        <dbReference type="ARBA" id="ARBA00007957"/>
    </source>
</evidence>
<gene>
    <name evidence="9" type="primary">fur</name>
    <name evidence="9" type="ORF">ELUCI_v1c04210</name>
</gene>
<feature type="binding site" evidence="7">
    <location>
        <position position="98"/>
    </location>
    <ligand>
        <name>Zn(2+)</name>
        <dbReference type="ChEBI" id="CHEBI:29105"/>
    </ligand>
</feature>
<keyword evidence="10" id="KW-1185">Reference proteome</keyword>
<keyword evidence="4" id="KW-0805">Transcription regulation</keyword>
<dbReference type="GO" id="GO:0008270">
    <property type="term" value="F:zinc ion binding"/>
    <property type="evidence" value="ECO:0007669"/>
    <property type="project" value="TreeGrafter"/>
</dbReference>
<evidence type="ECO:0000256" key="5">
    <source>
        <dbReference type="ARBA" id="ARBA00023125"/>
    </source>
</evidence>
<dbReference type="Gene3D" id="1.10.10.10">
    <property type="entry name" value="Winged helix-like DNA-binding domain superfamily/Winged helix DNA-binding domain"/>
    <property type="match status" value="1"/>
</dbReference>
<dbReference type="InterPro" id="IPR036388">
    <property type="entry name" value="WH-like_DNA-bd_sf"/>
</dbReference>
<evidence type="ECO:0000256" key="7">
    <source>
        <dbReference type="PIRSR" id="PIRSR602481-1"/>
    </source>
</evidence>
<keyword evidence="3 7" id="KW-0862">Zinc</keyword>
<name>A0A2S5RFQ2_9MOLU</name>
<keyword evidence="7" id="KW-0479">Metal-binding</keyword>
<keyword evidence="8" id="KW-0408">Iron</keyword>
<comment type="caution">
    <text evidence="9">The sequence shown here is derived from an EMBL/GenBank/DDBJ whole genome shotgun (WGS) entry which is preliminary data.</text>
</comment>
<sequence length="150" mass="17220">MDAIAQKKYDQIIGKLKKDGIRVTNIRSEVIKAIITTDHPTINDIIKIVEKTSANTNVMSVYNTLNLLLEKHLLFANTFNGKQIVYEIQDVKSVHLKCDSCLAIQHLDDQELQVIDESRLKQLAQNHQMTFDHFKIEIHGLCQKCYQKAT</sequence>
<feature type="binding site" evidence="7">
    <location>
        <position position="142"/>
    </location>
    <ligand>
        <name>Zn(2+)</name>
        <dbReference type="ChEBI" id="CHEBI:29105"/>
    </ligand>
</feature>
<keyword evidence="5" id="KW-0238">DNA-binding</keyword>
<evidence type="ECO:0000256" key="6">
    <source>
        <dbReference type="ARBA" id="ARBA00023163"/>
    </source>
</evidence>
<dbReference type="InterPro" id="IPR036390">
    <property type="entry name" value="WH_DNA-bd_sf"/>
</dbReference>
<evidence type="ECO:0000256" key="3">
    <source>
        <dbReference type="ARBA" id="ARBA00022833"/>
    </source>
</evidence>
<dbReference type="Pfam" id="PF01475">
    <property type="entry name" value="FUR"/>
    <property type="match status" value="1"/>
</dbReference>
<feature type="binding site" evidence="8">
    <location>
        <position position="117"/>
    </location>
    <ligand>
        <name>Fe cation</name>
        <dbReference type="ChEBI" id="CHEBI:24875"/>
    </ligand>
</feature>
<dbReference type="Proteomes" id="UP000237865">
    <property type="component" value="Unassembled WGS sequence"/>
</dbReference>
<organism evidence="9 10">
    <name type="scientific">Williamsoniiplasma lucivorax</name>
    <dbReference type="NCBI Taxonomy" id="209274"/>
    <lineage>
        <taxon>Bacteria</taxon>
        <taxon>Bacillati</taxon>
        <taxon>Mycoplasmatota</taxon>
        <taxon>Mollicutes</taxon>
        <taxon>Entomoplasmatales</taxon>
        <taxon>Williamsoniiplasma</taxon>
    </lineage>
</organism>
<evidence type="ECO:0000313" key="9">
    <source>
        <dbReference type="EMBL" id="PPE06130.1"/>
    </source>
</evidence>
<feature type="binding site" evidence="7">
    <location>
        <position position="145"/>
    </location>
    <ligand>
        <name>Zn(2+)</name>
        <dbReference type="ChEBI" id="CHEBI:29105"/>
    </ligand>
</feature>
<keyword evidence="2" id="KW-0678">Repressor</keyword>
<reference evidence="9 10" key="1">
    <citation type="submission" date="2017-11" db="EMBL/GenBank/DDBJ databases">
        <title>Genome sequence of Entomoplasma lucivorax PIPN-2 (ATCC 49196).</title>
        <authorList>
            <person name="Lo W.-S."/>
            <person name="Gasparich G.E."/>
            <person name="Kuo C.-H."/>
        </authorList>
    </citation>
    <scope>NUCLEOTIDE SEQUENCE [LARGE SCALE GENOMIC DNA]</scope>
    <source>
        <strain evidence="9 10">PIPN-2</strain>
    </source>
</reference>
<comment type="similarity">
    <text evidence="1">Belongs to the Fur family.</text>
</comment>
<evidence type="ECO:0000313" key="10">
    <source>
        <dbReference type="Proteomes" id="UP000237865"/>
    </source>
</evidence>
<dbReference type="PANTHER" id="PTHR33202">
    <property type="entry name" value="ZINC UPTAKE REGULATION PROTEIN"/>
    <property type="match status" value="1"/>
</dbReference>